<organism evidence="7 8">
    <name type="scientific">Trichocladium antarcticum</name>
    <dbReference type="NCBI Taxonomy" id="1450529"/>
    <lineage>
        <taxon>Eukaryota</taxon>
        <taxon>Fungi</taxon>
        <taxon>Dikarya</taxon>
        <taxon>Ascomycota</taxon>
        <taxon>Pezizomycotina</taxon>
        <taxon>Sordariomycetes</taxon>
        <taxon>Sordariomycetidae</taxon>
        <taxon>Sordariales</taxon>
        <taxon>Chaetomiaceae</taxon>
        <taxon>Trichocladium</taxon>
    </lineage>
</organism>
<reference evidence="7" key="1">
    <citation type="journal article" date="2023" name="Mol. Phylogenet. Evol.">
        <title>Genome-scale phylogeny and comparative genomics of the fungal order Sordariales.</title>
        <authorList>
            <person name="Hensen N."/>
            <person name="Bonometti L."/>
            <person name="Westerberg I."/>
            <person name="Brannstrom I.O."/>
            <person name="Guillou S."/>
            <person name="Cros-Aarteil S."/>
            <person name="Calhoun S."/>
            <person name="Haridas S."/>
            <person name="Kuo A."/>
            <person name="Mondo S."/>
            <person name="Pangilinan J."/>
            <person name="Riley R."/>
            <person name="LaButti K."/>
            <person name="Andreopoulos B."/>
            <person name="Lipzen A."/>
            <person name="Chen C."/>
            <person name="Yan M."/>
            <person name="Daum C."/>
            <person name="Ng V."/>
            <person name="Clum A."/>
            <person name="Steindorff A."/>
            <person name="Ohm R.A."/>
            <person name="Martin F."/>
            <person name="Silar P."/>
            <person name="Natvig D.O."/>
            <person name="Lalanne C."/>
            <person name="Gautier V."/>
            <person name="Ament-Velasquez S.L."/>
            <person name="Kruys A."/>
            <person name="Hutchinson M.I."/>
            <person name="Powell A.J."/>
            <person name="Barry K."/>
            <person name="Miller A.N."/>
            <person name="Grigoriev I.V."/>
            <person name="Debuchy R."/>
            <person name="Gladieux P."/>
            <person name="Hiltunen Thoren M."/>
            <person name="Johannesson H."/>
        </authorList>
    </citation>
    <scope>NUCLEOTIDE SEQUENCE</scope>
    <source>
        <strain evidence="7">CBS 123565</strain>
    </source>
</reference>
<feature type="compositionally biased region" description="Basic and acidic residues" evidence="4">
    <location>
        <begin position="22"/>
        <end position="34"/>
    </location>
</feature>
<comment type="subcellular location">
    <subcellularLocation>
        <location evidence="1">Nucleus</location>
    </subcellularLocation>
</comment>
<feature type="region of interest" description="Disordered" evidence="4">
    <location>
        <begin position="875"/>
        <end position="1061"/>
    </location>
</feature>
<evidence type="ECO:0000259" key="6">
    <source>
        <dbReference type="PROSITE" id="PS51294"/>
    </source>
</evidence>
<feature type="compositionally biased region" description="Low complexity" evidence="4">
    <location>
        <begin position="455"/>
        <end position="467"/>
    </location>
</feature>
<dbReference type="GO" id="GO:0003700">
    <property type="term" value="F:DNA-binding transcription factor activity"/>
    <property type="evidence" value="ECO:0007669"/>
    <property type="project" value="TreeGrafter"/>
</dbReference>
<protein>
    <recommendedName>
        <fullName evidence="9">Myb transcription factor</fullName>
    </recommendedName>
</protein>
<dbReference type="PROSITE" id="PS50090">
    <property type="entry name" value="MYB_LIKE"/>
    <property type="match status" value="2"/>
</dbReference>
<dbReference type="PROSITE" id="PS51294">
    <property type="entry name" value="HTH_MYB"/>
    <property type="match status" value="1"/>
</dbReference>
<evidence type="ECO:0000313" key="7">
    <source>
        <dbReference type="EMBL" id="KAK4131028.1"/>
    </source>
</evidence>
<evidence type="ECO:0000313" key="8">
    <source>
        <dbReference type="Proteomes" id="UP001304895"/>
    </source>
</evidence>
<dbReference type="SMART" id="SM00717">
    <property type="entry name" value="SANT"/>
    <property type="match status" value="2"/>
</dbReference>
<feature type="domain" description="Myb-like" evidence="5">
    <location>
        <begin position="646"/>
        <end position="690"/>
    </location>
</feature>
<keyword evidence="2" id="KW-0238">DNA-binding</keyword>
<evidence type="ECO:0000256" key="2">
    <source>
        <dbReference type="ARBA" id="ARBA00023125"/>
    </source>
</evidence>
<feature type="region of interest" description="Disordered" evidence="4">
    <location>
        <begin position="299"/>
        <end position="575"/>
    </location>
</feature>
<feature type="compositionally biased region" description="Polar residues" evidence="4">
    <location>
        <begin position="333"/>
        <end position="353"/>
    </location>
</feature>
<feature type="compositionally biased region" description="Low complexity" evidence="4">
    <location>
        <begin position="911"/>
        <end position="928"/>
    </location>
</feature>
<dbReference type="PANTHER" id="PTHR46380:SF2">
    <property type="entry name" value="CYCLIN-D-BINDING MYB-LIKE TRANSCRIPTION FACTOR 1"/>
    <property type="match status" value="1"/>
</dbReference>
<feature type="compositionally biased region" description="Basic and acidic residues" evidence="4">
    <location>
        <begin position="1"/>
        <end position="15"/>
    </location>
</feature>
<evidence type="ECO:0000256" key="4">
    <source>
        <dbReference type="SAM" id="MobiDB-lite"/>
    </source>
</evidence>
<feature type="domain" description="Myb-like" evidence="5">
    <location>
        <begin position="693"/>
        <end position="762"/>
    </location>
</feature>
<dbReference type="SUPFAM" id="SSF46689">
    <property type="entry name" value="Homeodomain-like"/>
    <property type="match status" value="1"/>
</dbReference>
<reference evidence="7" key="2">
    <citation type="submission" date="2023-05" db="EMBL/GenBank/DDBJ databases">
        <authorList>
            <consortium name="Lawrence Berkeley National Laboratory"/>
            <person name="Steindorff A."/>
            <person name="Hensen N."/>
            <person name="Bonometti L."/>
            <person name="Westerberg I."/>
            <person name="Brannstrom I.O."/>
            <person name="Guillou S."/>
            <person name="Cros-Aarteil S."/>
            <person name="Calhoun S."/>
            <person name="Haridas S."/>
            <person name="Kuo A."/>
            <person name="Mondo S."/>
            <person name="Pangilinan J."/>
            <person name="Riley R."/>
            <person name="Labutti K."/>
            <person name="Andreopoulos B."/>
            <person name="Lipzen A."/>
            <person name="Chen C."/>
            <person name="Yanf M."/>
            <person name="Daum C."/>
            <person name="Ng V."/>
            <person name="Clum A."/>
            <person name="Ohm R."/>
            <person name="Martin F."/>
            <person name="Silar P."/>
            <person name="Natvig D."/>
            <person name="Lalanne C."/>
            <person name="Gautier V."/>
            <person name="Ament-Velasquez S.L."/>
            <person name="Kruys A."/>
            <person name="Hutchinson M.I."/>
            <person name="Powell A.J."/>
            <person name="Barry K."/>
            <person name="Miller A.N."/>
            <person name="Grigoriev I.V."/>
            <person name="Debuchy R."/>
            <person name="Gladieux P."/>
            <person name="Thoren M.H."/>
            <person name="Johannesson H."/>
        </authorList>
    </citation>
    <scope>NUCLEOTIDE SEQUENCE</scope>
    <source>
        <strain evidence="7">CBS 123565</strain>
    </source>
</reference>
<feature type="compositionally biased region" description="Polar residues" evidence="4">
    <location>
        <begin position="99"/>
        <end position="109"/>
    </location>
</feature>
<feature type="compositionally biased region" description="Basic residues" evidence="4">
    <location>
        <begin position="533"/>
        <end position="543"/>
    </location>
</feature>
<keyword evidence="8" id="KW-1185">Reference proteome</keyword>
<evidence type="ECO:0000256" key="1">
    <source>
        <dbReference type="ARBA" id="ARBA00004123"/>
    </source>
</evidence>
<dbReference type="GO" id="GO:0005634">
    <property type="term" value="C:nucleus"/>
    <property type="evidence" value="ECO:0007669"/>
    <property type="project" value="UniProtKB-SubCell"/>
</dbReference>
<feature type="compositionally biased region" description="Low complexity" evidence="4">
    <location>
        <begin position="48"/>
        <end position="62"/>
    </location>
</feature>
<dbReference type="Gene3D" id="1.10.10.60">
    <property type="entry name" value="Homeodomain-like"/>
    <property type="match status" value="2"/>
</dbReference>
<feature type="compositionally biased region" description="Low complexity" evidence="4">
    <location>
        <begin position="166"/>
        <end position="177"/>
    </location>
</feature>
<feature type="domain" description="HTH myb-type" evidence="6">
    <location>
        <begin position="641"/>
        <end position="694"/>
    </location>
</feature>
<dbReference type="AlphaFoldDB" id="A0AAN6UDI5"/>
<dbReference type="InterPro" id="IPR009057">
    <property type="entry name" value="Homeodomain-like_sf"/>
</dbReference>
<dbReference type="PANTHER" id="PTHR46380">
    <property type="entry name" value="CYCLIN-D-BINDING MYB-LIKE TRANSCRIPTION FACTOR 1"/>
    <property type="match status" value="1"/>
</dbReference>
<dbReference type="InterPro" id="IPR017930">
    <property type="entry name" value="Myb_dom"/>
</dbReference>
<feature type="compositionally biased region" description="Basic and acidic residues" evidence="4">
    <location>
        <begin position="276"/>
        <end position="285"/>
    </location>
</feature>
<comment type="caution">
    <text evidence="7">The sequence shown here is derived from an EMBL/GenBank/DDBJ whole genome shotgun (WGS) entry which is preliminary data.</text>
</comment>
<feature type="compositionally biased region" description="Basic and acidic residues" evidence="4">
    <location>
        <begin position="195"/>
        <end position="204"/>
    </location>
</feature>
<gene>
    <name evidence="7" type="ORF">BT67DRAFT_445019</name>
</gene>
<accession>A0AAN6UDI5</accession>
<keyword evidence="3" id="KW-0539">Nucleus</keyword>
<evidence type="ECO:0000256" key="3">
    <source>
        <dbReference type="ARBA" id="ARBA00023242"/>
    </source>
</evidence>
<dbReference type="CDD" id="cd00167">
    <property type="entry name" value="SANT"/>
    <property type="match status" value="2"/>
</dbReference>
<evidence type="ECO:0008006" key="9">
    <source>
        <dbReference type="Google" id="ProtNLM"/>
    </source>
</evidence>
<feature type="compositionally biased region" description="Basic residues" evidence="4">
    <location>
        <begin position="1018"/>
        <end position="1027"/>
    </location>
</feature>
<dbReference type="InterPro" id="IPR051651">
    <property type="entry name" value="DMTF1_DNA-bind_reg"/>
</dbReference>
<dbReference type="EMBL" id="MU853428">
    <property type="protein sequence ID" value="KAK4131028.1"/>
    <property type="molecule type" value="Genomic_DNA"/>
</dbReference>
<dbReference type="Proteomes" id="UP001304895">
    <property type="component" value="Unassembled WGS sequence"/>
</dbReference>
<feature type="compositionally biased region" description="Basic residues" evidence="4">
    <location>
        <begin position="991"/>
        <end position="1003"/>
    </location>
</feature>
<sequence length="1061" mass="115332">MGQDVSRPEMPEGRARSLSPLPRDDHDDPVDDLRTFPSTMPPYTGTLRPRPSLSSAQQSPPLGRRERSHGPSPDEGLLSAASQPAQSVPRAEPPDQSRRPASQPESSNGKRIRFSKRSSLAGKSRIKPETTDANGVPAGENAVVPDPARSGKKGKRKSAAAHLDDPAPAALIADVVPTQDGSPGQDLPNKKSKRKDKEVARDAVRPTIFDFDDEDPPSAQPSAKRSRRSSISESRKKRRLPRPSDGGLRAEVRAAPFGGPAELNTFGARASPVDNIKAEQEERDEPLRAARLELVVEDEPGMDVSVSDGLPEPVVKGESGMDVAVPDGLPHHQGNSHPETNGTNGQSHANGVSVTPEPHELPAVPALASPQLGAHDENIKTENTADAISAQDDSVLGADDEIARTPSSVVEDDSASDGDTTAPGAAVRNGGGSESSNSMGRPPTPVEDVAEIAETPPASSPTSPGSPHTRRRKATVPSSPHEDTETANANAFAELPLDDVAAQPTRKPKSKRPKVSASSVEAEAGPSRSTNGVKRKKSTKQKVKTPAVVETAADDSDDQDPARKQYRSGALSMAEQNQITRAVERFRDAESMTQQEVNQIIHENPQTSGQATHARLWASIQDACSSRPRQKLINWCRQRFHNFAGRGVWTPEQDDELAGLVDIHGKKWSLISGLINRHQKDARDRWRNYLVCRDSVKTDTWSKDEEERLRDLVEAAIEKIQEGPRRKNRKAREELINWATISEAMDHTRSRLQCSTKWKDICASEPIPSAVPTVLPAGNSWRLQKARKDLRKMTAQDKYELMRTIRDSGAGTDIKINWRPVVSQTFHDQYERQALVVVWGRLRQAVPGWERKTTRDCARYLCEMYEREGDFGVAEPEGAEESEGAGQSGDDLPDEAAVPSNRKGKRVQRQPPAAAGSPSPSPSETAASHTKQSPRPSEREESPELGTGLPPPSPSVAVQAGRTKRRAKRESMDSAGETPGGRAGEREARKEKKKKERGSKRPRRESLPDDSTESSQTSKKKKKKKLKTGPSPPPAAGEKAWSVISSDMDDMEDIPATLPPS</sequence>
<proteinExistence type="predicted"/>
<feature type="compositionally biased region" description="Basic residues" evidence="4">
    <location>
        <begin position="150"/>
        <end position="159"/>
    </location>
</feature>
<dbReference type="InterPro" id="IPR001005">
    <property type="entry name" value="SANT/Myb"/>
</dbReference>
<name>A0AAN6UDI5_9PEZI</name>
<feature type="region of interest" description="Disordered" evidence="4">
    <location>
        <begin position="1"/>
        <end position="285"/>
    </location>
</feature>
<dbReference type="GO" id="GO:0000976">
    <property type="term" value="F:transcription cis-regulatory region binding"/>
    <property type="evidence" value="ECO:0007669"/>
    <property type="project" value="TreeGrafter"/>
</dbReference>
<dbReference type="Pfam" id="PF13921">
    <property type="entry name" value="Myb_DNA-bind_6"/>
    <property type="match status" value="1"/>
</dbReference>
<evidence type="ECO:0000259" key="5">
    <source>
        <dbReference type="PROSITE" id="PS50090"/>
    </source>
</evidence>